<name>A0ABW9JCL9_9SPHI</name>
<dbReference type="EMBL" id="SRMP02000001">
    <property type="protein sequence ID" value="MFN0290145.1"/>
    <property type="molecule type" value="Genomic_DNA"/>
</dbReference>
<evidence type="ECO:0000313" key="2">
    <source>
        <dbReference type="EMBL" id="MFN0290145.1"/>
    </source>
</evidence>
<dbReference type="InterPro" id="IPR000182">
    <property type="entry name" value="GNAT_dom"/>
</dbReference>
<gene>
    <name evidence="2" type="ORF">E5L68_002015</name>
</gene>
<keyword evidence="2" id="KW-0012">Acyltransferase</keyword>
<accession>A0ABW9JCL9</accession>
<protein>
    <submittedName>
        <fullName evidence="2">GNAT family N-acetyltransferase</fullName>
        <ecNumber evidence="2">2.3.1.-</ecNumber>
    </submittedName>
</protein>
<reference evidence="2 3" key="1">
    <citation type="submission" date="2024-12" db="EMBL/GenBank/DDBJ databases">
        <authorList>
            <person name="Hu S."/>
        </authorList>
    </citation>
    <scope>NUCLEOTIDE SEQUENCE [LARGE SCALE GENOMIC DNA]</scope>
    <source>
        <strain evidence="2 3">P-25</strain>
    </source>
</reference>
<dbReference type="RefSeq" id="WP_138727737.1">
    <property type="nucleotide sequence ID" value="NZ_SRMP02000001.1"/>
</dbReference>
<proteinExistence type="predicted"/>
<dbReference type="CDD" id="cd04301">
    <property type="entry name" value="NAT_SF"/>
    <property type="match status" value="1"/>
</dbReference>
<keyword evidence="2" id="KW-0808">Transferase</keyword>
<evidence type="ECO:0000259" key="1">
    <source>
        <dbReference type="PROSITE" id="PS51186"/>
    </source>
</evidence>
<keyword evidence="3" id="KW-1185">Reference proteome</keyword>
<dbReference type="GO" id="GO:0016746">
    <property type="term" value="F:acyltransferase activity"/>
    <property type="evidence" value="ECO:0007669"/>
    <property type="project" value="UniProtKB-KW"/>
</dbReference>
<dbReference type="InterPro" id="IPR016181">
    <property type="entry name" value="Acyl_CoA_acyltransferase"/>
</dbReference>
<evidence type="ECO:0000313" key="3">
    <source>
        <dbReference type="Proteomes" id="UP001517367"/>
    </source>
</evidence>
<dbReference type="Proteomes" id="UP001517367">
    <property type="component" value="Unassembled WGS sequence"/>
</dbReference>
<dbReference type="PROSITE" id="PS51186">
    <property type="entry name" value="GNAT"/>
    <property type="match status" value="1"/>
</dbReference>
<comment type="caution">
    <text evidence="2">The sequence shown here is derived from an EMBL/GenBank/DDBJ whole genome shotgun (WGS) entry which is preliminary data.</text>
</comment>
<dbReference type="PANTHER" id="PTHR42791">
    <property type="entry name" value="GNAT FAMILY ACETYLTRANSFERASE"/>
    <property type="match status" value="1"/>
</dbReference>
<feature type="domain" description="N-acetyltransferase" evidence="1">
    <location>
        <begin position="110"/>
        <end position="188"/>
    </location>
</feature>
<dbReference type="EC" id="2.3.1.-" evidence="2"/>
<organism evidence="2 3">
    <name type="scientific">Pedobacter helvus</name>
    <dbReference type="NCBI Taxonomy" id="2563444"/>
    <lineage>
        <taxon>Bacteria</taxon>
        <taxon>Pseudomonadati</taxon>
        <taxon>Bacteroidota</taxon>
        <taxon>Sphingobacteriia</taxon>
        <taxon>Sphingobacteriales</taxon>
        <taxon>Sphingobacteriaceae</taxon>
        <taxon>Pedobacter</taxon>
    </lineage>
</organism>
<sequence length="188" mass="22277">MIKANVDDKPLVADILTASFLHNKSVNYLIPQDGLKMFRIHGLMQYSFEMCMLFGEVFLCEDRKACVLLLYPELKRTTLKSVWLDLKLIFKSIGFRNVLKAIKRESRINSVRPDQRMAYLWFIGVMPEYQHFGLGKRLMEEVIIKTASDDRQIFLETSTIENLPWYRKFGFEVYDELTFGYTLFFMKR</sequence>
<dbReference type="Gene3D" id="3.40.630.30">
    <property type="match status" value="1"/>
</dbReference>
<dbReference type="SUPFAM" id="SSF55729">
    <property type="entry name" value="Acyl-CoA N-acyltransferases (Nat)"/>
    <property type="match status" value="1"/>
</dbReference>
<dbReference type="PANTHER" id="PTHR42791:SF1">
    <property type="entry name" value="N-ACETYLTRANSFERASE DOMAIN-CONTAINING PROTEIN"/>
    <property type="match status" value="1"/>
</dbReference>
<dbReference type="Pfam" id="PF13508">
    <property type="entry name" value="Acetyltransf_7"/>
    <property type="match status" value="1"/>
</dbReference>
<dbReference type="InterPro" id="IPR052523">
    <property type="entry name" value="Trichothecene_AcTrans"/>
</dbReference>